<gene>
    <name evidence="3" type="ORF">JOF29_002859</name>
</gene>
<keyword evidence="1" id="KW-0472">Membrane</keyword>
<organism evidence="3 4">
    <name type="scientific">Kribbella aluminosa</name>
    <dbReference type="NCBI Taxonomy" id="416017"/>
    <lineage>
        <taxon>Bacteria</taxon>
        <taxon>Bacillati</taxon>
        <taxon>Actinomycetota</taxon>
        <taxon>Actinomycetes</taxon>
        <taxon>Propionibacteriales</taxon>
        <taxon>Kribbellaceae</taxon>
        <taxon>Kribbella</taxon>
    </lineage>
</organism>
<keyword evidence="1" id="KW-1133">Transmembrane helix</keyword>
<evidence type="ECO:0000256" key="1">
    <source>
        <dbReference type="SAM" id="Phobius"/>
    </source>
</evidence>
<dbReference type="EMBL" id="JAGINT010000001">
    <property type="protein sequence ID" value="MBP2351776.1"/>
    <property type="molecule type" value="Genomic_DNA"/>
</dbReference>
<keyword evidence="4" id="KW-1185">Reference proteome</keyword>
<comment type="caution">
    <text evidence="3">The sequence shown here is derived from an EMBL/GenBank/DDBJ whole genome shotgun (WGS) entry which is preliminary data.</text>
</comment>
<accession>A0ABS4UJP9</accession>
<sequence>MVSATRPVRLLLSGLWCVVVLSAGLAPAYADSPSSGGDVTVAQSLGDRELTVVLRRVTSVPGPLQIDVITHAGTAPGELTLAVTPVGITTGSAREPAPGLPTAHSSVELGTTPGAYSTSVQVDRPGPWEVALGDGHRVARIPYVVPAQVTSPPERAIYGGFLGAGIMLLVTVVVATRARRGIWALLPVAGLTASLAVAVTGAVLSGSLPLPPQPGSQVDPTVDNVGNPYAVNRPPVSDFSRPAVILTLGSSPLRSGQPGDLRLDLTDGATGAPVDDLIVHDSALIHLLLIGPGGRLWHLHPIRISPGHYEQHLTLPVAGHYAVSAELVRRGGGVQLVRTGLDVSPGRTATSATATPLVLDKAHLTAMTMFEATHVMVTTTTPVAGRPTTVTVRAGDTAQLQPWLGMLGHLIVAGPLPTDADLGTAVQLAPVWSHAHSMGSMPGTGPSMPGMDMPGMSGRSDSGGGMVGMVGMTPVNGDSAPDETVAAYGPDVPFTYTFPTPGRYRLWSQVELRYAVLTVPLVIDVAAPSGQGMHG</sequence>
<evidence type="ECO:0000313" key="3">
    <source>
        <dbReference type="EMBL" id="MBP2351776.1"/>
    </source>
</evidence>
<feature type="chain" id="PRO_5046385898" description="Secreted protein" evidence="2">
    <location>
        <begin position="31"/>
        <end position="535"/>
    </location>
</feature>
<evidence type="ECO:0008006" key="5">
    <source>
        <dbReference type="Google" id="ProtNLM"/>
    </source>
</evidence>
<reference evidence="3 4" key="1">
    <citation type="submission" date="2021-03" db="EMBL/GenBank/DDBJ databases">
        <title>Sequencing the genomes of 1000 actinobacteria strains.</title>
        <authorList>
            <person name="Klenk H.-P."/>
        </authorList>
    </citation>
    <scope>NUCLEOTIDE SEQUENCE [LARGE SCALE GENOMIC DNA]</scope>
    <source>
        <strain evidence="3 4">DSM 18824</strain>
    </source>
</reference>
<protein>
    <recommendedName>
        <fullName evidence="5">Secreted protein</fullName>
    </recommendedName>
</protein>
<proteinExistence type="predicted"/>
<keyword evidence="1" id="KW-0812">Transmembrane</keyword>
<evidence type="ECO:0000313" key="4">
    <source>
        <dbReference type="Proteomes" id="UP000755585"/>
    </source>
</evidence>
<keyword evidence="2" id="KW-0732">Signal</keyword>
<feature type="transmembrane region" description="Helical" evidence="1">
    <location>
        <begin position="156"/>
        <end position="175"/>
    </location>
</feature>
<evidence type="ECO:0000256" key="2">
    <source>
        <dbReference type="SAM" id="SignalP"/>
    </source>
</evidence>
<name>A0ABS4UJP9_9ACTN</name>
<dbReference type="RefSeq" id="WP_209694635.1">
    <property type="nucleotide sequence ID" value="NZ_BAAAVU010000013.1"/>
</dbReference>
<feature type="transmembrane region" description="Helical" evidence="1">
    <location>
        <begin position="182"/>
        <end position="204"/>
    </location>
</feature>
<feature type="signal peptide" evidence="2">
    <location>
        <begin position="1"/>
        <end position="30"/>
    </location>
</feature>
<dbReference type="Proteomes" id="UP000755585">
    <property type="component" value="Unassembled WGS sequence"/>
</dbReference>